<proteinExistence type="predicted"/>
<evidence type="ECO:0000313" key="2">
    <source>
        <dbReference type="Proteomes" id="UP001418637"/>
    </source>
</evidence>
<dbReference type="InterPro" id="IPR000801">
    <property type="entry name" value="Esterase-like"/>
</dbReference>
<name>A0ABV0BHA0_9HYPH</name>
<dbReference type="SUPFAM" id="SSF53474">
    <property type="entry name" value="alpha/beta-Hydrolases"/>
    <property type="match status" value="1"/>
</dbReference>
<gene>
    <name evidence="1" type="ORF">WJT86_03255</name>
</gene>
<dbReference type="RefSeq" id="WP_346336051.1">
    <property type="nucleotide sequence ID" value="NZ_JBBYXI010000001.1"/>
</dbReference>
<comment type="caution">
    <text evidence="1">The sequence shown here is derived from an EMBL/GenBank/DDBJ whole genome shotgun (WGS) entry which is preliminary data.</text>
</comment>
<reference evidence="1 2" key="1">
    <citation type="submission" date="2024-04" db="EMBL/GenBank/DDBJ databases">
        <title>A novel species isolated from cricket.</title>
        <authorList>
            <person name="Wang H.-C."/>
        </authorList>
    </citation>
    <scope>NUCLEOTIDE SEQUENCE [LARGE SCALE GENOMIC DNA]</scope>
    <source>
        <strain evidence="1 2">WL0021</strain>
    </source>
</reference>
<keyword evidence="1" id="KW-0378">Hydrolase</keyword>
<keyword evidence="2" id="KW-1185">Reference proteome</keyword>
<dbReference type="InterPro" id="IPR029058">
    <property type="entry name" value="AB_hydrolase_fold"/>
</dbReference>
<protein>
    <submittedName>
        <fullName evidence="1">Alpha/beta hydrolase-fold protein</fullName>
    </submittedName>
</protein>
<dbReference type="Proteomes" id="UP001418637">
    <property type="component" value="Unassembled WGS sequence"/>
</dbReference>
<dbReference type="EMBL" id="JBBYXI010000001">
    <property type="protein sequence ID" value="MEN3930077.1"/>
    <property type="molecule type" value="Genomic_DNA"/>
</dbReference>
<dbReference type="PANTHER" id="PTHR48098:SF1">
    <property type="entry name" value="DIACYLGLYCEROL ACYLTRANSFERASE_MYCOLYLTRANSFERASE AG85A"/>
    <property type="match status" value="1"/>
</dbReference>
<dbReference type="Pfam" id="PF00756">
    <property type="entry name" value="Esterase"/>
    <property type="match status" value="1"/>
</dbReference>
<dbReference type="Gene3D" id="3.40.50.1820">
    <property type="entry name" value="alpha/beta hydrolase"/>
    <property type="match status" value="1"/>
</dbReference>
<evidence type="ECO:0000313" key="1">
    <source>
        <dbReference type="EMBL" id="MEN3930077.1"/>
    </source>
</evidence>
<dbReference type="InterPro" id="IPR050583">
    <property type="entry name" value="Mycobacterial_A85_antigen"/>
</dbReference>
<accession>A0ABV0BHA0</accession>
<dbReference type="GO" id="GO:0016787">
    <property type="term" value="F:hydrolase activity"/>
    <property type="evidence" value="ECO:0007669"/>
    <property type="project" value="UniProtKB-KW"/>
</dbReference>
<dbReference type="PANTHER" id="PTHR48098">
    <property type="entry name" value="ENTEROCHELIN ESTERASE-RELATED"/>
    <property type="match status" value="1"/>
</dbReference>
<sequence>MRKHGAEQWPQGQIFSLQIESASLADNLLGDASSRRVDVYIPAGHTGKDLPLLIDLAGFTSSALAHTGWRNYGENIPERLDRLIGSGTMLPVVMAFPDSFTRLGGNQFVNSLAMGNWEDFMIKDMLPAIESRFECGGAGKRGLFGRSSGGYGSIIHGMRHGGEVWSAIACHSGDMDFPLMYRSEFCNTLRSLAKYDFSIEAFIYAFEEGPKASGSDWGTMMMLAQCASFDPDPDAFCGVRLPVTTDTCELIPEYWANWLKWDPLQMIEKPEYRDGLSRLKFLFVDCGTVDQYNLLYGARIMRRKLEEKGVAHIYEEFSDNHSSLDYRYDRSWPLMARALSRA</sequence>
<organism evidence="1 2">
    <name type="scientific">Hohaiivirga grylli</name>
    <dbReference type="NCBI Taxonomy" id="3133970"/>
    <lineage>
        <taxon>Bacteria</taxon>
        <taxon>Pseudomonadati</taxon>
        <taxon>Pseudomonadota</taxon>
        <taxon>Alphaproteobacteria</taxon>
        <taxon>Hyphomicrobiales</taxon>
        <taxon>Methylobacteriaceae</taxon>
        <taxon>Hohaiivirga</taxon>
    </lineage>
</organism>